<keyword evidence="1" id="KW-1133">Transmembrane helix</keyword>
<accession>B3QXZ7</accession>
<dbReference type="InterPro" id="IPR030888">
    <property type="entry name" value="Put_ccm"/>
</dbReference>
<dbReference type="OrthoDB" id="886941at2"/>
<evidence type="ECO:0000313" key="3">
    <source>
        <dbReference type="Proteomes" id="UP000001208"/>
    </source>
</evidence>
<dbReference type="HOGENOM" id="CLU_213715_0_0_10"/>
<sequence>MIEFLEQNPLYIVLTVVMIIWTGIFSYLFRLDLRLSKMEKQFSELDATSRKVK</sequence>
<dbReference type="RefSeq" id="WP_012499609.1">
    <property type="nucleotide sequence ID" value="NC_011026.1"/>
</dbReference>
<reference evidence="2 3" key="1">
    <citation type="submission" date="2008-06" db="EMBL/GenBank/DDBJ databases">
        <title>Complete sequence of Chloroherpeton thalassium ATCC 35110.</title>
        <authorList>
            <consortium name="US DOE Joint Genome Institute"/>
            <person name="Lucas S."/>
            <person name="Copeland A."/>
            <person name="Lapidus A."/>
            <person name="Glavina del Rio T."/>
            <person name="Dalin E."/>
            <person name="Tice H."/>
            <person name="Bruce D."/>
            <person name="Goodwin L."/>
            <person name="Pitluck S."/>
            <person name="Schmutz J."/>
            <person name="Larimer F."/>
            <person name="Land M."/>
            <person name="Hauser L."/>
            <person name="Kyrpides N."/>
            <person name="Mikhailova N."/>
            <person name="Liu Z."/>
            <person name="Li T."/>
            <person name="Zhao F."/>
            <person name="Overmann J."/>
            <person name="Bryant D.A."/>
            <person name="Richardson P."/>
        </authorList>
    </citation>
    <scope>NUCLEOTIDE SEQUENCE [LARGE SCALE GENOMIC DNA]</scope>
    <source>
        <strain evidence="3">ATCC 35110 / GB-78</strain>
    </source>
</reference>
<dbReference type="Pfam" id="PF20077">
    <property type="entry name" value="CcmD_alt"/>
    <property type="match status" value="1"/>
</dbReference>
<keyword evidence="1" id="KW-0472">Membrane</keyword>
<keyword evidence="1" id="KW-0812">Transmembrane</keyword>
<dbReference type="Proteomes" id="UP000001208">
    <property type="component" value="Chromosome"/>
</dbReference>
<dbReference type="STRING" id="517418.Ctha_1061"/>
<dbReference type="NCBIfam" id="TIGR04391">
    <property type="entry name" value="CcmD_alt_fam"/>
    <property type="match status" value="1"/>
</dbReference>
<evidence type="ECO:0008006" key="4">
    <source>
        <dbReference type="Google" id="ProtNLM"/>
    </source>
</evidence>
<evidence type="ECO:0000313" key="2">
    <source>
        <dbReference type="EMBL" id="ACF13525.1"/>
    </source>
</evidence>
<organism evidence="2 3">
    <name type="scientific">Chloroherpeton thalassium (strain ATCC 35110 / GB-78)</name>
    <dbReference type="NCBI Taxonomy" id="517418"/>
    <lineage>
        <taxon>Bacteria</taxon>
        <taxon>Pseudomonadati</taxon>
        <taxon>Chlorobiota</taxon>
        <taxon>Chlorobiia</taxon>
        <taxon>Chlorobiales</taxon>
        <taxon>Chloroherpetonaceae</taxon>
        <taxon>Chloroherpeton</taxon>
    </lineage>
</organism>
<dbReference type="AlphaFoldDB" id="B3QXZ7"/>
<protein>
    <recommendedName>
        <fullName evidence="4">CcmD family protein</fullName>
    </recommendedName>
</protein>
<feature type="transmembrane region" description="Helical" evidence="1">
    <location>
        <begin position="12"/>
        <end position="31"/>
    </location>
</feature>
<gene>
    <name evidence="2" type="ordered locus">Ctha_1061</name>
</gene>
<name>B3QXZ7_CHLT3</name>
<dbReference type="KEGG" id="cts:Ctha_1061"/>
<evidence type="ECO:0000256" key="1">
    <source>
        <dbReference type="SAM" id="Phobius"/>
    </source>
</evidence>
<keyword evidence="3" id="KW-1185">Reference proteome</keyword>
<dbReference type="EMBL" id="CP001100">
    <property type="protein sequence ID" value="ACF13525.1"/>
    <property type="molecule type" value="Genomic_DNA"/>
</dbReference>
<proteinExistence type="predicted"/>